<feature type="region of interest" description="Disordered" evidence="1">
    <location>
        <begin position="252"/>
        <end position="281"/>
    </location>
</feature>
<reference evidence="3 4" key="1">
    <citation type="journal article" date="2021" name="Sci. Rep.">
        <title>The genome of the diatom Chaetoceros tenuissimus carries an ancient integrated fragment of an extant virus.</title>
        <authorList>
            <person name="Hongo Y."/>
            <person name="Kimura K."/>
            <person name="Takaki Y."/>
            <person name="Yoshida Y."/>
            <person name="Baba S."/>
            <person name="Kobayashi G."/>
            <person name="Nagasaki K."/>
            <person name="Hano T."/>
            <person name="Tomaru Y."/>
        </authorList>
    </citation>
    <scope>NUCLEOTIDE SEQUENCE [LARGE SCALE GENOMIC DNA]</scope>
    <source>
        <strain evidence="3 4">NIES-3715</strain>
    </source>
</reference>
<dbReference type="AlphaFoldDB" id="A0AAD3D516"/>
<evidence type="ECO:0000256" key="2">
    <source>
        <dbReference type="SAM" id="Phobius"/>
    </source>
</evidence>
<sequence>MAVQVNTVNDIVQLGKSMCIWGTTAGEEIIRKTFPGATLVDHFRNDEEVLLGVKEGQCDYAIVSLASYNLFRGMEAVNDDCNLVRIGRTFRSIRAGFATQSDAGTFCTSLVRDMLHAHLRNLQAEGFIDDAWDEHYSQSYDINDEKCFAASVSTTKESSNTLNITNLGGMFLFHGILLVVSFGIYFLERSLRKKGGNTGRDQIVPSKLQHKSTPDCEYLTQRVDAISEKQDKMAKQIVALTKMFEASVKGSEGFHNDPQFSKSVPQDYTYDLSGRDGKNMD</sequence>
<keyword evidence="2" id="KW-1133">Transmembrane helix</keyword>
<protein>
    <submittedName>
        <fullName evidence="3">Uncharacterized protein</fullName>
    </submittedName>
</protein>
<keyword evidence="4" id="KW-1185">Reference proteome</keyword>
<name>A0AAD3D516_9STRA</name>
<organism evidence="3 4">
    <name type="scientific">Chaetoceros tenuissimus</name>
    <dbReference type="NCBI Taxonomy" id="426638"/>
    <lineage>
        <taxon>Eukaryota</taxon>
        <taxon>Sar</taxon>
        <taxon>Stramenopiles</taxon>
        <taxon>Ochrophyta</taxon>
        <taxon>Bacillariophyta</taxon>
        <taxon>Coscinodiscophyceae</taxon>
        <taxon>Chaetocerotophycidae</taxon>
        <taxon>Chaetocerotales</taxon>
        <taxon>Chaetocerotaceae</taxon>
        <taxon>Chaetoceros</taxon>
    </lineage>
</organism>
<gene>
    <name evidence="3" type="ORF">CTEN210_14359</name>
</gene>
<dbReference type="EMBL" id="BLLK01000058">
    <property type="protein sequence ID" value="GFH57883.1"/>
    <property type="molecule type" value="Genomic_DNA"/>
</dbReference>
<accession>A0AAD3D516</accession>
<evidence type="ECO:0000313" key="3">
    <source>
        <dbReference type="EMBL" id="GFH57883.1"/>
    </source>
</evidence>
<keyword evidence="2" id="KW-0472">Membrane</keyword>
<feature type="transmembrane region" description="Helical" evidence="2">
    <location>
        <begin position="167"/>
        <end position="187"/>
    </location>
</feature>
<dbReference type="SUPFAM" id="SSF53850">
    <property type="entry name" value="Periplasmic binding protein-like II"/>
    <property type="match status" value="1"/>
</dbReference>
<keyword evidence="2" id="KW-0812">Transmembrane</keyword>
<proteinExistence type="predicted"/>
<comment type="caution">
    <text evidence="3">The sequence shown here is derived from an EMBL/GenBank/DDBJ whole genome shotgun (WGS) entry which is preliminary data.</text>
</comment>
<dbReference type="Proteomes" id="UP001054902">
    <property type="component" value="Unassembled WGS sequence"/>
</dbReference>
<evidence type="ECO:0000313" key="4">
    <source>
        <dbReference type="Proteomes" id="UP001054902"/>
    </source>
</evidence>
<evidence type="ECO:0000256" key="1">
    <source>
        <dbReference type="SAM" id="MobiDB-lite"/>
    </source>
</evidence>